<evidence type="ECO:0000313" key="3">
    <source>
        <dbReference type="EMBL" id="CAE0363301.1"/>
    </source>
</evidence>
<gene>
    <name evidence="3" type="ORF">ALAG00032_LOCUS4042</name>
</gene>
<evidence type="ECO:0000256" key="2">
    <source>
        <dbReference type="SAM" id="Phobius"/>
    </source>
</evidence>
<organism evidence="3">
    <name type="scientific">Aureoumbra lagunensis</name>
    <dbReference type="NCBI Taxonomy" id="44058"/>
    <lineage>
        <taxon>Eukaryota</taxon>
        <taxon>Sar</taxon>
        <taxon>Stramenopiles</taxon>
        <taxon>Ochrophyta</taxon>
        <taxon>Pelagophyceae</taxon>
        <taxon>Pelagomonadales</taxon>
        <taxon>Aureoumbra</taxon>
    </lineage>
</organism>
<dbReference type="EMBL" id="HBIJ01005749">
    <property type="protein sequence ID" value="CAE0363301.1"/>
    <property type="molecule type" value="Transcribed_RNA"/>
</dbReference>
<proteinExistence type="predicted"/>
<dbReference type="AlphaFoldDB" id="A0A7S3JSA5"/>
<reference evidence="3" key="1">
    <citation type="submission" date="2021-01" db="EMBL/GenBank/DDBJ databases">
        <authorList>
            <person name="Corre E."/>
            <person name="Pelletier E."/>
            <person name="Niang G."/>
            <person name="Scheremetjew M."/>
            <person name="Finn R."/>
            <person name="Kale V."/>
            <person name="Holt S."/>
            <person name="Cochrane G."/>
            <person name="Meng A."/>
            <person name="Brown T."/>
            <person name="Cohen L."/>
        </authorList>
    </citation>
    <scope>NUCLEOTIDE SEQUENCE</scope>
    <source>
        <strain evidence="3">CCMP1510</strain>
    </source>
</reference>
<keyword evidence="2" id="KW-0812">Transmembrane</keyword>
<evidence type="ECO:0000256" key="1">
    <source>
        <dbReference type="SAM" id="MobiDB-lite"/>
    </source>
</evidence>
<keyword evidence="2" id="KW-0472">Membrane</keyword>
<keyword evidence="2" id="KW-1133">Transmembrane helix</keyword>
<name>A0A7S3JSA5_9STRA</name>
<accession>A0A7S3JSA5</accession>
<feature type="transmembrane region" description="Helical" evidence="2">
    <location>
        <begin position="96"/>
        <end position="116"/>
    </location>
</feature>
<sequence>MFRNTRSSSEKAKSEDEEEKTEPMDAQAVVADESEDFEMIELGERIPSQNLPIAQSQQQAVPLTPRMQEEAGSLPVAHVTVQAQVIEKVRARPRQYCAGFCCFFVLVTFLLAFLLIPRAPSLRLNKVYFSQQSNEQITITVRISSRSLVETEWRNLDLDLEWITDTTGPFDVATFSTDNSVTTSAFGAKSIQPDLDSTVDSNLNDLRRLCAQSGEATLRVRGHIVTDSSRFRVESDWGSTECQ</sequence>
<feature type="region of interest" description="Disordered" evidence="1">
    <location>
        <begin position="1"/>
        <end position="30"/>
    </location>
</feature>
<protein>
    <submittedName>
        <fullName evidence="3">Uncharacterized protein</fullName>
    </submittedName>
</protein>